<dbReference type="InterPro" id="IPR017441">
    <property type="entry name" value="Protein_kinase_ATP_BS"/>
</dbReference>
<dbReference type="PANTHER" id="PTHR43289">
    <property type="entry name" value="MITOGEN-ACTIVATED PROTEIN KINASE KINASE KINASE 20-RELATED"/>
    <property type="match status" value="1"/>
</dbReference>
<dbReference type="GO" id="GO:0004674">
    <property type="term" value="F:protein serine/threonine kinase activity"/>
    <property type="evidence" value="ECO:0007669"/>
    <property type="project" value="UniProtKB-KW"/>
</dbReference>
<dbReference type="CDD" id="cd14014">
    <property type="entry name" value="STKc_PknB_like"/>
    <property type="match status" value="1"/>
</dbReference>
<dbReference type="PANTHER" id="PTHR43289:SF6">
    <property type="entry name" value="SERINE_THREONINE-PROTEIN KINASE NEKL-3"/>
    <property type="match status" value="1"/>
</dbReference>
<keyword evidence="6 7" id="KW-0067">ATP-binding</keyword>
<evidence type="ECO:0000256" key="3">
    <source>
        <dbReference type="ARBA" id="ARBA00022679"/>
    </source>
</evidence>
<evidence type="ECO:0000259" key="9">
    <source>
        <dbReference type="PROSITE" id="PS50011"/>
    </source>
</evidence>
<proteinExistence type="predicted"/>
<dbReference type="EC" id="2.7.11.1" evidence="1"/>
<dbReference type="SMART" id="SM00220">
    <property type="entry name" value="S_TKc"/>
    <property type="match status" value="1"/>
</dbReference>
<dbReference type="PROSITE" id="PS50011">
    <property type="entry name" value="PROTEIN_KINASE_DOM"/>
    <property type="match status" value="1"/>
</dbReference>
<name>A0AAU7C775_9BACT</name>
<evidence type="ECO:0000256" key="7">
    <source>
        <dbReference type="PROSITE-ProRule" id="PRU10141"/>
    </source>
</evidence>
<dbReference type="Gene3D" id="3.30.200.20">
    <property type="entry name" value="Phosphorylase Kinase, domain 1"/>
    <property type="match status" value="1"/>
</dbReference>
<feature type="domain" description="Protein kinase" evidence="9">
    <location>
        <begin position="79"/>
        <end position="345"/>
    </location>
</feature>
<dbReference type="PROSITE" id="PS00107">
    <property type="entry name" value="PROTEIN_KINASE_ATP"/>
    <property type="match status" value="1"/>
</dbReference>
<dbReference type="InterPro" id="IPR000719">
    <property type="entry name" value="Prot_kinase_dom"/>
</dbReference>
<organism evidence="10">
    <name type="scientific">Singulisphaera sp. Ch08</name>
    <dbReference type="NCBI Taxonomy" id="3120278"/>
    <lineage>
        <taxon>Bacteria</taxon>
        <taxon>Pseudomonadati</taxon>
        <taxon>Planctomycetota</taxon>
        <taxon>Planctomycetia</taxon>
        <taxon>Isosphaerales</taxon>
        <taxon>Isosphaeraceae</taxon>
        <taxon>Singulisphaera</taxon>
    </lineage>
</organism>
<keyword evidence="8" id="KW-0472">Membrane</keyword>
<dbReference type="FunFam" id="1.10.510.10:FF:000021">
    <property type="entry name" value="Serine/threonine protein kinase"/>
    <property type="match status" value="1"/>
</dbReference>
<evidence type="ECO:0000313" key="10">
    <source>
        <dbReference type="EMBL" id="XBH00988.1"/>
    </source>
</evidence>
<gene>
    <name evidence="10" type="ORF">V5E97_21805</name>
</gene>
<keyword evidence="5 10" id="KW-0418">Kinase</keyword>
<evidence type="ECO:0000256" key="8">
    <source>
        <dbReference type="SAM" id="Phobius"/>
    </source>
</evidence>
<dbReference type="GO" id="GO:0005524">
    <property type="term" value="F:ATP binding"/>
    <property type="evidence" value="ECO:0007669"/>
    <property type="project" value="UniProtKB-UniRule"/>
</dbReference>
<evidence type="ECO:0000256" key="5">
    <source>
        <dbReference type="ARBA" id="ARBA00022777"/>
    </source>
</evidence>
<dbReference type="SUPFAM" id="SSF56112">
    <property type="entry name" value="Protein kinase-like (PK-like)"/>
    <property type="match status" value="1"/>
</dbReference>
<feature type="transmembrane region" description="Helical" evidence="8">
    <location>
        <begin position="39"/>
        <end position="61"/>
    </location>
</feature>
<dbReference type="Pfam" id="PF00069">
    <property type="entry name" value="Pkinase"/>
    <property type="match status" value="1"/>
</dbReference>
<keyword evidence="2" id="KW-0723">Serine/threonine-protein kinase</keyword>
<evidence type="ECO:0000256" key="6">
    <source>
        <dbReference type="ARBA" id="ARBA00022840"/>
    </source>
</evidence>
<reference evidence="10" key="1">
    <citation type="submission" date="2024-05" db="EMBL/GenBank/DDBJ databases">
        <title>Planctomycetes of the genus Singulisphaera possess chitinolytic capabilities.</title>
        <authorList>
            <person name="Ivanova A."/>
        </authorList>
    </citation>
    <scope>NUCLEOTIDE SEQUENCE</scope>
    <source>
        <strain evidence="10">Ch08T</strain>
    </source>
</reference>
<keyword evidence="3 10" id="KW-0808">Transferase</keyword>
<evidence type="ECO:0000256" key="1">
    <source>
        <dbReference type="ARBA" id="ARBA00012513"/>
    </source>
</evidence>
<feature type="binding site" evidence="7">
    <location>
        <position position="108"/>
    </location>
    <ligand>
        <name>ATP</name>
        <dbReference type="ChEBI" id="CHEBI:30616"/>
    </ligand>
</feature>
<keyword evidence="8" id="KW-1133">Transmembrane helix</keyword>
<sequence>MVGSLALLPFGTLFLLYLRHPRAMDWLERLGAEHGTQPLALFGFDAMLLLILAAGAVYWAHMTARLQRQIRDVKQLGQYRLGRKLGAGGMGEVYLAEHRFLKRPCALKLIRTGFEAGATALKRFEREVRLTATLSHPNTVDIYDYGRTEDGTYFYVMEYLPGLSLEDLVGRHGPLPPGRAVYLLRQVCSALREAHSAGLIHRDIKPSNIFAARRGGMDDVAKLLDFGLVSSVAQPRNSRLSEEGQILGTPLFMSPEQATGRHDLDERSDIYSLGAVAYYLLTGKPPFDEGGAIEVLIALARDPIVPPSLLRAGVPADLEQVVVRCLAKNPADRYQDAVSLERALGDCSCAGQWDQDLAARWWERESAI</sequence>
<dbReference type="RefSeq" id="WP_406693670.1">
    <property type="nucleotide sequence ID" value="NZ_CP155447.1"/>
</dbReference>
<accession>A0AAU7C775</accession>
<evidence type="ECO:0000256" key="4">
    <source>
        <dbReference type="ARBA" id="ARBA00022741"/>
    </source>
</evidence>
<keyword evidence="4 7" id="KW-0547">Nucleotide-binding</keyword>
<dbReference type="InterPro" id="IPR011009">
    <property type="entry name" value="Kinase-like_dom_sf"/>
</dbReference>
<dbReference type="EMBL" id="CP155447">
    <property type="protein sequence ID" value="XBH00988.1"/>
    <property type="molecule type" value="Genomic_DNA"/>
</dbReference>
<dbReference type="AlphaFoldDB" id="A0AAU7C775"/>
<dbReference type="Gene3D" id="1.10.510.10">
    <property type="entry name" value="Transferase(Phosphotransferase) domain 1"/>
    <property type="match status" value="1"/>
</dbReference>
<keyword evidence="8" id="KW-0812">Transmembrane</keyword>
<evidence type="ECO:0000256" key="2">
    <source>
        <dbReference type="ARBA" id="ARBA00022527"/>
    </source>
</evidence>
<protein>
    <recommendedName>
        <fullName evidence="1">non-specific serine/threonine protein kinase</fullName>
        <ecNumber evidence="1">2.7.11.1</ecNumber>
    </recommendedName>
</protein>